<evidence type="ECO:0000256" key="2">
    <source>
        <dbReference type="ARBA" id="ARBA00022801"/>
    </source>
</evidence>
<dbReference type="PANTHER" id="PTHR43046">
    <property type="entry name" value="GDP-MANNOSE MANNOSYL HYDROLASE"/>
    <property type="match status" value="1"/>
</dbReference>
<dbReference type="EC" id="3.6.1.61" evidence="6"/>
<dbReference type="GO" id="GO:0016787">
    <property type="term" value="F:hydrolase activity"/>
    <property type="evidence" value="ECO:0007669"/>
    <property type="project" value="UniProtKB-KW"/>
</dbReference>
<dbReference type="EMBL" id="SJPH01000006">
    <property type="protein sequence ID" value="TWT42767.1"/>
    <property type="molecule type" value="Genomic_DNA"/>
</dbReference>
<dbReference type="Pfam" id="PF00293">
    <property type="entry name" value="NUDIX"/>
    <property type="match status" value="1"/>
</dbReference>
<accession>A0A5C5VXA4</accession>
<keyword evidence="7" id="KW-1185">Reference proteome</keyword>
<name>A0A5C5VXA4_9BACT</name>
<sequence length="116" mass="13325">MSGPPLAESRVEGRVLLIDAQERLLLLRVEDPAIDQPSLWITPGGGCEQGESPREAALRELYEEIGYRACELGPCVWRRKFRWRWGKRLIDSDSHYFLLRLNSVIEVSHAHASRLE</sequence>
<comment type="cofactor">
    <cofactor evidence="1">
        <name>Mg(2+)</name>
        <dbReference type="ChEBI" id="CHEBI:18420"/>
    </cofactor>
</comment>
<organism evidence="6 7">
    <name type="scientific">Botrimarina hoheduenensis</name>
    <dbReference type="NCBI Taxonomy" id="2528000"/>
    <lineage>
        <taxon>Bacteria</taxon>
        <taxon>Pseudomonadati</taxon>
        <taxon>Planctomycetota</taxon>
        <taxon>Planctomycetia</taxon>
        <taxon>Pirellulales</taxon>
        <taxon>Lacipirellulaceae</taxon>
        <taxon>Botrimarina</taxon>
    </lineage>
</organism>
<dbReference type="InterPro" id="IPR020476">
    <property type="entry name" value="Nudix_hydrolase"/>
</dbReference>
<dbReference type="RefSeq" id="WP_146574960.1">
    <property type="nucleotide sequence ID" value="NZ_SJPH01000006.1"/>
</dbReference>
<gene>
    <name evidence="6" type="primary">ndx1_2</name>
    <name evidence="6" type="ORF">Pla111_27400</name>
</gene>
<feature type="domain" description="Nudix hydrolase" evidence="5">
    <location>
        <begin position="1"/>
        <end position="116"/>
    </location>
</feature>
<dbReference type="OrthoDB" id="9816289at2"/>
<reference evidence="6 7" key="1">
    <citation type="submission" date="2019-02" db="EMBL/GenBank/DDBJ databases">
        <title>Deep-cultivation of Planctomycetes and their phenomic and genomic characterization uncovers novel biology.</title>
        <authorList>
            <person name="Wiegand S."/>
            <person name="Jogler M."/>
            <person name="Boedeker C."/>
            <person name="Pinto D."/>
            <person name="Vollmers J."/>
            <person name="Rivas-Marin E."/>
            <person name="Kohn T."/>
            <person name="Peeters S.H."/>
            <person name="Heuer A."/>
            <person name="Rast P."/>
            <person name="Oberbeckmann S."/>
            <person name="Bunk B."/>
            <person name="Jeske O."/>
            <person name="Meyerdierks A."/>
            <person name="Storesund J.E."/>
            <person name="Kallscheuer N."/>
            <person name="Luecker S."/>
            <person name="Lage O.M."/>
            <person name="Pohl T."/>
            <person name="Merkel B.J."/>
            <person name="Hornburger P."/>
            <person name="Mueller R.-W."/>
            <person name="Bruemmer F."/>
            <person name="Labrenz M."/>
            <person name="Spormann A.M."/>
            <person name="Op Den Camp H."/>
            <person name="Overmann J."/>
            <person name="Amann R."/>
            <person name="Jetten M.S.M."/>
            <person name="Mascher T."/>
            <person name="Medema M.H."/>
            <person name="Devos D.P."/>
            <person name="Kaster A.-K."/>
            <person name="Ovreas L."/>
            <person name="Rohde M."/>
            <person name="Galperin M.Y."/>
            <person name="Jogler C."/>
        </authorList>
    </citation>
    <scope>NUCLEOTIDE SEQUENCE [LARGE SCALE GENOMIC DNA]</scope>
    <source>
        <strain evidence="6 7">Pla111</strain>
    </source>
</reference>
<dbReference type="PANTHER" id="PTHR43046:SF12">
    <property type="entry name" value="GDP-MANNOSE MANNOSYL HYDROLASE"/>
    <property type="match status" value="1"/>
</dbReference>
<comment type="similarity">
    <text evidence="4">Belongs to the Nudix hydrolase family.</text>
</comment>
<keyword evidence="2 4" id="KW-0378">Hydrolase</keyword>
<dbReference type="InterPro" id="IPR020084">
    <property type="entry name" value="NUDIX_hydrolase_CS"/>
</dbReference>
<evidence type="ECO:0000313" key="7">
    <source>
        <dbReference type="Proteomes" id="UP000318995"/>
    </source>
</evidence>
<dbReference type="Proteomes" id="UP000318995">
    <property type="component" value="Unassembled WGS sequence"/>
</dbReference>
<dbReference type="PROSITE" id="PS51462">
    <property type="entry name" value="NUDIX"/>
    <property type="match status" value="1"/>
</dbReference>
<dbReference type="PRINTS" id="PR00502">
    <property type="entry name" value="NUDIXFAMILY"/>
</dbReference>
<evidence type="ECO:0000313" key="6">
    <source>
        <dbReference type="EMBL" id="TWT42767.1"/>
    </source>
</evidence>
<dbReference type="AlphaFoldDB" id="A0A5C5VXA4"/>
<proteinExistence type="inferred from homology"/>
<evidence type="ECO:0000256" key="4">
    <source>
        <dbReference type="RuleBase" id="RU003476"/>
    </source>
</evidence>
<dbReference type="PROSITE" id="PS00893">
    <property type="entry name" value="NUDIX_BOX"/>
    <property type="match status" value="1"/>
</dbReference>
<evidence type="ECO:0000256" key="3">
    <source>
        <dbReference type="ARBA" id="ARBA00022842"/>
    </source>
</evidence>
<comment type="caution">
    <text evidence="6">The sequence shown here is derived from an EMBL/GenBank/DDBJ whole genome shotgun (WGS) entry which is preliminary data.</text>
</comment>
<evidence type="ECO:0000259" key="5">
    <source>
        <dbReference type="PROSITE" id="PS51462"/>
    </source>
</evidence>
<protein>
    <submittedName>
        <fullName evidence="6">Diadenosine hexaphosphate hydrolase</fullName>
        <ecNumber evidence="6">3.6.1.61</ecNumber>
    </submittedName>
</protein>
<keyword evidence="3" id="KW-0460">Magnesium</keyword>
<dbReference type="Gene3D" id="3.90.79.10">
    <property type="entry name" value="Nucleoside Triphosphate Pyrophosphohydrolase"/>
    <property type="match status" value="1"/>
</dbReference>
<evidence type="ECO:0000256" key="1">
    <source>
        <dbReference type="ARBA" id="ARBA00001946"/>
    </source>
</evidence>
<dbReference type="SUPFAM" id="SSF55811">
    <property type="entry name" value="Nudix"/>
    <property type="match status" value="1"/>
</dbReference>
<dbReference type="InterPro" id="IPR015797">
    <property type="entry name" value="NUDIX_hydrolase-like_dom_sf"/>
</dbReference>
<dbReference type="InterPro" id="IPR000086">
    <property type="entry name" value="NUDIX_hydrolase_dom"/>
</dbReference>